<comment type="similarity">
    <text evidence="2 9">Belongs to the cytochrome P450 family.</text>
</comment>
<evidence type="ECO:0000256" key="2">
    <source>
        <dbReference type="ARBA" id="ARBA00010617"/>
    </source>
</evidence>
<dbReference type="InterPro" id="IPR050121">
    <property type="entry name" value="Cytochrome_P450_monoxygenase"/>
</dbReference>
<gene>
    <name evidence="10" type="ORF">H2200_002834</name>
</gene>
<evidence type="ECO:0000313" key="10">
    <source>
        <dbReference type="EMBL" id="KAJ9612893.1"/>
    </source>
</evidence>
<dbReference type="GO" id="GO:0005506">
    <property type="term" value="F:iron ion binding"/>
    <property type="evidence" value="ECO:0007669"/>
    <property type="project" value="InterPro"/>
</dbReference>
<dbReference type="Pfam" id="PF00067">
    <property type="entry name" value="p450"/>
    <property type="match status" value="1"/>
</dbReference>
<evidence type="ECO:0000256" key="8">
    <source>
        <dbReference type="PIRSR" id="PIRSR602401-1"/>
    </source>
</evidence>
<evidence type="ECO:0000256" key="6">
    <source>
        <dbReference type="ARBA" id="ARBA00023004"/>
    </source>
</evidence>
<dbReference type="Gene3D" id="1.10.630.10">
    <property type="entry name" value="Cytochrome P450"/>
    <property type="match status" value="1"/>
</dbReference>
<name>A0AA38XG75_9EURO</name>
<evidence type="ECO:0000256" key="1">
    <source>
        <dbReference type="ARBA" id="ARBA00001971"/>
    </source>
</evidence>
<dbReference type="AlphaFoldDB" id="A0AA38XG75"/>
<evidence type="ECO:0000256" key="7">
    <source>
        <dbReference type="ARBA" id="ARBA00023033"/>
    </source>
</evidence>
<accession>A0AA38XG75</accession>
<dbReference type="InterPro" id="IPR001128">
    <property type="entry name" value="Cyt_P450"/>
</dbReference>
<evidence type="ECO:0000256" key="3">
    <source>
        <dbReference type="ARBA" id="ARBA00022617"/>
    </source>
</evidence>
<dbReference type="GO" id="GO:0004497">
    <property type="term" value="F:monooxygenase activity"/>
    <property type="evidence" value="ECO:0007669"/>
    <property type="project" value="UniProtKB-KW"/>
</dbReference>
<dbReference type="SUPFAM" id="SSF48264">
    <property type="entry name" value="Cytochrome P450"/>
    <property type="match status" value="1"/>
</dbReference>
<dbReference type="PROSITE" id="PS00086">
    <property type="entry name" value="CYTOCHROME_P450"/>
    <property type="match status" value="1"/>
</dbReference>
<dbReference type="PRINTS" id="PR00385">
    <property type="entry name" value="P450"/>
</dbReference>
<dbReference type="EMBL" id="JAPDRK010000004">
    <property type="protein sequence ID" value="KAJ9612893.1"/>
    <property type="molecule type" value="Genomic_DNA"/>
</dbReference>
<organism evidence="10 11">
    <name type="scientific">Cladophialophora chaetospira</name>
    <dbReference type="NCBI Taxonomy" id="386627"/>
    <lineage>
        <taxon>Eukaryota</taxon>
        <taxon>Fungi</taxon>
        <taxon>Dikarya</taxon>
        <taxon>Ascomycota</taxon>
        <taxon>Pezizomycotina</taxon>
        <taxon>Eurotiomycetes</taxon>
        <taxon>Chaetothyriomycetidae</taxon>
        <taxon>Chaetothyriales</taxon>
        <taxon>Herpotrichiellaceae</taxon>
        <taxon>Cladophialophora</taxon>
    </lineage>
</organism>
<dbReference type="InterPro" id="IPR036396">
    <property type="entry name" value="Cyt_P450_sf"/>
</dbReference>
<dbReference type="PRINTS" id="PR00463">
    <property type="entry name" value="EP450I"/>
</dbReference>
<evidence type="ECO:0000313" key="11">
    <source>
        <dbReference type="Proteomes" id="UP001172673"/>
    </source>
</evidence>
<comment type="cofactor">
    <cofactor evidence="1 8">
        <name>heme</name>
        <dbReference type="ChEBI" id="CHEBI:30413"/>
    </cofactor>
</comment>
<protein>
    <recommendedName>
        <fullName evidence="12">Cytochrome P450</fullName>
    </recommendedName>
</protein>
<evidence type="ECO:0000256" key="9">
    <source>
        <dbReference type="RuleBase" id="RU000461"/>
    </source>
</evidence>
<dbReference type="Proteomes" id="UP001172673">
    <property type="component" value="Unassembled WGS sequence"/>
</dbReference>
<dbReference type="GO" id="GO:0020037">
    <property type="term" value="F:heme binding"/>
    <property type="evidence" value="ECO:0007669"/>
    <property type="project" value="InterPro"/>
</dbReference>
<reference evidence="10" key="1">
    <citation type="submission" date="2022-10" db="EMBL/GenBank/DDBJ databases">
        <title>Culturing micro-colonial fungi from biological soil crusts in the Mojave desert and describing Neophaeococcomyces mojavensis, and introducing the new genera and species Taxawa tesnikishii.</title>
        <authorList>
            <person name="Kurbessoian T."/>
            <person name="Stajich J.E."/>
        </authorList>
    </citation>
    <scope>NUCLEOTIDE SEQUENCE</scope>
    <source>
        <strain evidence="10">TK_41</strain>
    </source>
</reference>
<feature type="binding site" description="axial binding residue" evidence="8">
    <location>
        <position position="443"/>
    </location>
    <ligand>
        <name>heme</name>
        <dbReference type="ChEBI" id="CHEBI:30413"/>
    </ligand>
    <ligandPart>
        <name>Fe</name>
        <dbReference type="ChEBI" id="CHEBI:18248"/>
    </ligandPart>
</feature>
<keyword evidence="5 9" id="KW-0560">Oxidoreductase</keyword>
<evidence type="ECO:0000256" key="5">
    <source>
        <dbReference type="ARBA" id="ARBA00023002"/>
    </source>
</evidence>
<dbReference type="CDD" id="cd11062">
    <property type="entry name" value="CYP58-like"/>
    <property type="match status" value="1"/>
</dbReference>
<proteinExistence type="inferred from homology"/>
<evidence type="ECO:0008006" key="12">
    <source>
        <dbReference type="Google" id="ProtNLM"/>
    </source>
</evidence>
<dbReference type="GO" id="GO:0016705">
    <property type="term" value="F:oxidoreductase activity, acting on paired donors, with incorporation or reduction of molecular oxygen"/>
    <property type="evidence" value="ECO:0007669"/>
    <property type="project" value="InterPro"/>
</dbReference>
<dbReference type="PANTHER" id="PTHR24305">
    <property type="entry name" value="CYTOCHROME P450"/>
    <property type="match status" value="1"/>
</dbReference>
<keyword evidence="3 8" id="KW-0349">Heme</keyword>
<keyword evidence="4 8" id="KW-0479">Metal-binding</keyword>
<keyword evidence="11" id="KW-1185">Reference proteome</keyword>
<dbReference type="InterPro" id="IPR017972">
    <property type="entry name" value="Cyt_P450_CS"/>
</dbReference>
<comment type="caution">
    <text evidence="10">The sequence shown here is derived from an EMBL/GenBank/DDBJ whole genome shotgun (WGS) entry which is preliminary data.</text>
</comment>
<dbReference type="PANTHER" id="PTHR24305:SF157">
    <property type="entry name" value="N-ACETYLTRYPTOPHAN 6-HYDROXYLASE IVOC-RELATED"/>
    <property type="match status" value="1"/>
</dbReference>
<keyword evidence="6 8" id="KW-0408">Iron</keyword>
<keyword evidence="7 9" id="KW-0503">Monooxygenase</keyword>
<evidence type="ECO:0000256" key="4">
    <source>
        <dbReference type="ARBA" id="ARBA00022723"/>
    </source>
</evidence>
<sequence>MAVSFSLLVGTLFSAWAILRLYNLFYNLFLHPLRDYPGPLGARSTTWWKTYIEVVQQESFVHVVMKLHEQYGSIVRVSPNELHFSDPSAFHDIYNAGAKWDKEDELYASFGEDHSSFGFRTYEEAKQRKEIMQPLFSSRAIINLQSLAWEKIDRLVSTMSARKEKSIDMLFALRCFTIDMVTTFCFARSVDAIDAPDFKAPIVEAMHTSNPTFVLLKHFPLFRKTLFSLPPWLAIKASPETAGLTNLQVILAEQVHEVVTNPESLNKAPHPIIYHRLLDKEVNKGQPIPDATSLREEAAALMFGGGDSAANTLTVGLFQILDQPKLYDRLKDEVYQAWPNLDTHPTYETLQKLPVLTATIKESLRYAPGVPSSLLRIVPPVGASIGGKHIPGGTAVGMSTVLVHRSSEVWGNPEVFDIERWMGPDAAGLDKWLVSFSKGPRSCLGVNLAYCEMYVALATLIRRLDMKLDGTKAEDLVWRDVFLPFFYGKRLRVWCEPVKS</sequence>
<dbReference type="InterPro" id="IPR002401">
    <property type="entry name" value="Cyt_P450_E_grp-I"/>
</dbReference>